<dbReference type="EMBL" id="BDSP01000239">
    <property type="protein sequence ID" value="GAX26183.1"/>
    <property type="molecule type" value="Genomic_DNA"/>
</dbReference>
<feature type="signal peptide" evidence="2">
    <location>
        <begin position="1"/>
        <end position="24"/>
    </location>
</feature>
<evidence type="ECO:0000313" key="4">
    <source>
        <dbReference type="Proteomes" id="UP000198406"/>
    </source>
</evidence>
<gene>
    <name evidence="3" type="ORF">FisN_18Hh303</name>
</gene>
<name>A0A1Z5KIQ6_FISSO</name>
<evidence type="ECO:0000256" key="1">
    <source>
        <dbReference type="SAM" id="MobiDB-lite"/>
    </source>
</evidence>
<sequence length="212" mass="23002">MHLSSSIFTALSLLCLSGPSPVQSWTNYSFNSIRTRQARQTSFSPLSAGFGASGDKKREGKPAAPLKPKQQWDRYLALKQAPKVMVGVQIQDTDDWLPVGSVKAKDAASLEAAVLRQRALIAEHAKRLFPLQVTAKTKLNWGMMITEGGNDEGSWKTLDPKSFTSADVLDKDIGFEGTPDAASGFYCVYDQGKILNASGSGAEQRSSAFKKK</sequence>
<dbReference type="InterPro" id="IPR045388">
    <property type="entry name" value="HHL1-like"/>
</dbReference>
<feature type="region of interest" description="Disordered" evidence="1">
    <location>
        <begin position="44"/>
        <end position="68"/>
    </location>
</feature>
<organism evidence="3 4">
    <name type="scientific">Fistulifera solaris</name>
    <name type="common">Oleaginous diatom</name>
    <dbReference type="NCBI Taxonomy" id="1519565"/>
    <lineage>
        <taxon>Eukaryota</taxon>
        <taxon>Sar</taxon>
        <taxon>Stramenopiles</taxon>
        <taxon>Ochrophyta</taxon>
        <taxon>Bacillariophyta</taxon>
        <taxon>Bacillariophyceae</taxon>
        <taxon>Bacillariophycidae</taxon>
        <taxon>Naviculales</taxon>
        <taxon>Naviculaceae</taxon>
        <taxon>Fistulifera</taxon>
    </lineage>
</organism>
<evidence type="ECO:0000256" key="2">
    <source>
        <dbReference type="SAM" id="SignalP"/>
    </source>
</evidence>
<reference evidence="3 4" key="1">
    <citation type="journal article" date="2015" name="Plant Cell">
        <title>Oil accumulation by the oleaginous diatom Fistulifera solaris as revealed by the genome and transcriptome.</title>
        <authorList>
            <person name="Tanaka T."/>
            <person name="Maeda Y."/>
            <person name="Veluchamy A."/>
            <person name="Tanaka M."/>
            <person name="Abida H."/>
            <person name="Marechal E."/>
            <person name="Bowler C."/>
            <person name="Muto M."/>
            <person name="Sunaga Y."/>
            <person name="Tanaka M."/>
            <person name="Yoshino T."/>
            <person name="Taniguchi T."/>
            <person name="Fukuda Y."/>
            <person name="Nemoto M."/>
            <person name="Matsumoto M."/>
            <person name="Wong P.S."/>
            <person name="Aburatani S."/>
            <person name="Fujibuchi W."/>
        </authorList>
    </citation>
    <scope>NUCLEOTIDE SEQUENCE [LARGE SCALE GENOMIC DNA]</scope>
    <source>
        <strain evidence="3 4">JPCC DA0580</strain>
    </source>
</reference>
<evidence type="ECO:0000313" key="3">
    <source>
        <dbReference type="EMBL" id="GAX26183.1"/>
    </source>
</evidence>
<protein>
    <submittedName>
        <fullName evidence="3">Uncharacterized protein</fullName>
    </submittedName>
</protein>
<comment type="caution">
    <text evidence="3">The sequence shown here is derived from an EMBL/GenBank/DDBJ whole genome shotgun (WGS) entry which is preliminary data.</text>
</comment>
<feature type="chain" id="PRO_5013323626" evidence="2">
    <location>
        <begin position="25"/>
        <end position="212"/>
    </location>
</feature>
<dbReference type="Pfam" id="PF20133">
    <property type="entry name" value="HHL1-like"/>
    <property type="match status" value="1"/>
</dbReference>
<accession>A0A1Z5KIQ6</accession>
<dbReference type="AlphaFoldDB" id="A0A1Z5KIQ6"/>
<keyword evidence="4" id="KW-1185">Reference proteome</keyword>
<keyword evidence="2" id="KW-0732">Signal</keyword>
<proteinExistence type="predicted"/>
<dbReference type="InParanoid" id="A0A1Z5KIQ6"/>
<dbReference type="OrthoDB" id="197848at2759"/>
<dbReference type="Proteomes" id="UP000198406">
    <property type="component" value="Unassembled WGS sequence"/>
</dbReference>